<dbReference type="eggNOG" id="COG3501">
    <property type="taxonomic scope" value="Bacteria"/>
</dbReference>
<evidence type="ECO:0000313" key="1">
    <source>
        <dbReference type="EMBL" id="ABM60948.1"/>
    </source>
</evidence>
<dbReference type="Gene3D" id="2.40.50.230">
    <property type="entry name" value="Gp5 N-terminal domain"/>
    <property type="match status" value="1"/>
</dbReference>
<dbReference type="EMBL" id="CP000544">
    <property type="protein sequence ID" value="ABM60948.1"/>
    <property type="molecule type" value="Genomic_DNA"/>
</dbReference>
<dbReference type="InterPro" id="IPR037026">
    <property type="entry name" value="Vgr_OB-fold_dom_sf"/>
</dbReference>
<dbReference type="OrthoDB" id="5789527at2"/>
<evidence type="ECO:0000313" key="2">
    <source>
        <dbReference type="Proteomes" id="UP000000647"/>
    </source>
</evidence>
<dbReference type="STRING" id="349124.Hhal_0154"/>
<gene>
    <name evidence="1" type="ordered locus">Hhal_0154</name>
</gene>
<dbReference type="SUPFAM" id="SSF69255">
    <property type="entry name" value="gp5 N-terminal domain-like"/>
    <property type="match status" value="1"/>
</dbReference>
<dbReference type="AlphaFoldDB" id="A1WTD6"/>
<accession>A1WTD6</accession>
<dbReference type="Gene3D" id="2.30.110.50">
    <property type="match status" value="1"/>
</dbReference>
<protein>
    <submittedName>
        <fullName evidence="1">Uncharacterized protein</fullName>
    </submittedName>
</protein>
<dbReference type="KEGG" id="hha:Hhal_0154"/>
<dbReference type="Pfam" id="PF05954">
    <property type="entry name" value="Phage_GPD"/>
    <property type="match status" value="1"/>
</dbReference>
<proteinExistence type="predicted"/>
<reference evidence="1 2" key="2">
    <citation type="journal article" date="2013" name="Stand. Genomic Sci.">
        <title>Complete genome sequence of Halorhodospira halophila SL1.</title>
        <authorList>
            <person name="Challacombe J.F."/>
            <person name="Majid S."/>
            <person name="Deole R."/>
            <person name="Brettin T.S."/>
            <person name="Bruce D."/>
            <person name="Delano S.F."/>
            <person name="Detter J.C."/>
            <person name="Gleasner C.D."/>
            <person name="Han C.S."/>
            <person name="Misra M."/>
            <person name="Reitenga K.G."/>
            <person name="Mikhailova N."/>
            <person name="Woyke T."/>
            <person name="Pitluck S."/>
            <person name="Nolan M."/>
            <person name="Land M.L."/>
            <person name="Saunders E."/>
            <person name="Tapia R."/>
            <person name="Lapidus A."/>
            <person name="Ivanova N."/>
            <person name="Hoff W.D."/>
        </authorList>
    </citation>
    <scope>NUCLEOTIDE SEQUENCE [LARGE SCALE GENOMIC DNA]</scope>
    <source>
        <strain evidence="2">DSM 244 / SL1</strain>
    </source>
</reference>
<name>A1WTD6_HALHL</name>
<organism evidence="1 2">
    <name type="scientific">Halorhodospira halophila (strain DSM 244 / SL1)</name>
    <name type="common">Ectothiorhodospira halophila (strain DSM 244 / SL1)</name>
    <dbReference type="NCBI Taxonomy" id="349124"/>
    <lineage>
        <taxon>Bacteria</taxon>
        <taxon>Pseudomonadati</taxon>
        <taxon>Pseudomonadota</taxon>
        <taxon>Gammaproteobacteria</taxon>
        <taxon>Chromatiales</taxon>
        <taxon>Ectothiorhodospiraceae</taxon>
        <taxon>Halorhodospira</taxon>
    </lineage>
</organism>
<dbReference type="SMR" id="A1WTD6"/>
<keyword evidence="2" id="KW-1185">Reference proteome</keyword>
<dbReference type="HOGENOM" id="CLU_421969_0_0_6"/>
<dbReference type="SUPFAM" id="SSF69279">
    <property type="entry name" value="Phage tail proteins"/>
    <property type="match status" value="1"/>
</dbReference>
<dbReference type="Proteomes" id="UP000000647">
    <property type="component" value="Chromosome"/>
</dbReference>
<sequence>MGGPPQPRPWAELEVAGMRLLLRRLEGEEALSRPFRFRVTGRGDGGLEGGLELLGQPARLRWGDGLGGARSLAGRVTAWQTGPGTRSSADRFEAVIEPGLVQLANRADHRFFPRVHLEDLTRCWLSAVGYEWADPRWRVHEAPAWRCGVLQAGESDLALLQRLWAQAGVTLGWLDGAREQPLLTDSASGFPCAETELRLPGTDPARGTAEPGWRYRMQPAHPPRPAPVGLDGDVKAHWMRVRRQAQAVRQAWLDVATRRAGLGAGFRVPVVVAAEDGGREVADWGRWCLITRVRHRLTCTADAPGGGGEYRAELEAVPEIVGDAALPYRPLEPARCPRNLPIPARVCADGSRGAEAQRSGLYLPESVVRLMPLPHGARRGAWHVPLVDGERVLVGCLDGDPDAAVILGSLPVAGQDHPGAESRGQAGAYTTPGGRRLLLPGAGRCGEGHLSAVVLDAGGGSPRVAVTRGNGDHGDGAELDAGAGPLGLRAGAGGIRERAGGERRERVAGDRRVAAQGGVEGRSEQTSSFQVAGQARLGGHDSLTARAGRELRLHAGKVLQVLAADGTRLRTRQGDGCWQVERGDLRLAAGEDIVLRSRGGVVTLRNTAGSAGITVDAQGGVRIWGRQVILDAEGALRLDAEVHHRSGDR</sequence>
<dbReference type="RefSeq" id="WP_011812971.1">
    <property type="nucleotide sequence ID" value="NC_008789.1"/>
</dbReference>
<reference evidence="2" key="1">
    <citation type="submission" date="2006-12" db="EMBL/GenBank/DDBJ databases">
        <title>Complete sequence of Halorhodospira halophila SL1.</title>
        <authorList>
            <consortium name="US DOE Joint Genome Institute"/>
            <person name="Copeland A."/>
            <person name="Lucas S."/>
            <person name="Lapidus A."/>
            <person name="Barry K."/>
            <person name="Detter J.C."/>
            <person name="Glavina del Rio T."/>
            <person name="Hammon N."/>
            <person name="Israni S."/>
            <person name="Dalin E."/>
            <person name="Tice H."/>
            <person name="Pitluck S."/>
            <person name="Saunders E."/>
            <person name="Brettin T."/>
            <person name="Bruce D."/>
            <person name="Han C."/>
            <person name="Tapia R."/>
            <person name="Schmutz J."/>
            <person name="Larimer F."/>
            <person name="Land M."/>
            <person name="Hauser L."/>
            <person name="Kyrpides N."/>
            <person name="Mikhailova N."/>
            <person name="Hoff W."/>
            <person name="Richardson P."/>
        </authorList>
    </citation>
    <scope>NUCLEOTIDE SEQUENCE [LARGE SCALE GENOMIC DNA]</scope>
    <source>
        <strain evidence="2">DSM 244 / SL1</strain>
    </source>
</reference>